<dbReference type="GO" id="GO:0005634">
    <property type="term" value="C:nucleus"/>
    <property type="evidence" value="ECO:0007669"/>
    <property type="project" value="UniProtKB-SubCell"/>
</dbReference>
<keyword evidence="9 12" id="KW-0238">DNA-binding</keyword>
<dbReference type="PROSITE" id="PS00357">
    <property type="entry name" value="HISTONE_H2B"/>
    <property type="match status" value="1"/>
</dbReference>
<gene>
    <name evidence="15" type="ORF">CAUJ_LOCUS2864</name>
</gene>
<evidence type="ECO:0000256" key="6">
    <source>
        <dbReference type="ARBA" id="ARBA00022454"/>
    </source>
</evidence>
<comment type="function">
    <text evidence="1">Core component of nucleosome. Nucleosomes wrap and compact DNA into chromatin, limiting DNA accessibility to the cellular machineries which require DNA as a template. Histones thereby play a central role in transcription regulation, DNA repair, DNA replication and chromosomal stability. DNA accessibility is regulated via a complex set of post-translational modifications of histones, also called histone code, and nucleosome remodeling.</text>
</comment>
<feature type="region of interest" description="Disordered" evidence="13">
    <location>
        <begin position="1"/>
        <end position="38"/>
    </location>
</feature>
<dbReference type="InterPro" id="IPR000558">
    <property type="entry name" value="Histone_H2B"/>
</dbReference>
<dbReference type="SUPFAM" id="SSF47113">
    <property type="entry name" value="Histone-fold"/>
    <property type="match status" value="1"/>
</dbReference>
<comment type="caution">
    <text evidence="15">The sequence shown here is derived from an EMBL/GenBank/DDBJ whole genome shotgun (WGS) entry which is preliminary data.</text>
</comment>
<protein>
    <recommendedName>
        <fullName evidence="12">Histone H2B</fullName>
    </recommendedName>
</protein>
<dbReference type="FunFam" id="1.10.20.10:FF:000016">
    <property type="entry name" value="Histone H2B"/>
    <property type="match status" value="1"/>
</dbReference>
<dbReference type="AlphaFoldDB" id="A0A8S1GU73"/>
<reference evidence="15" key="1">
    <citation type="submission" date="2020-10" db="EMBL/GenBank/DDBJ databases">
        <authorList>
            <person name="Kikuchi T."/>
        </authorList>
    </citation>
    <scope>NUCLEOTIDE SEQUENCE</scope>
    <source>
        <strain evidence="15">NKZ352</strain>
    </source>
</reference>
<feature type="domain" description="Core Histone H2A/H2B/H3" evidence="14">
    <location>
        <begin position="30"/>
        <end position="106"/>
    </location>
</feature>
<evidence type="ECO:0000313" key="16">
    <source>
        <dbReference type="Proteomes" id="UP000835052"/>
    </source>
</evidence>
<feature type="compositionally biased region" description="Low complexity" evidence="13">
    <location>
        <begin position="1"/>
        <end position="30"/>
    </location>
</feature>
<dbReference type="Gene3D" id="1.10.20.10">
    <property type="entry name" value="Histone, subunit A"/>
    <property type="match status" value="1"/>
</dbReference>
<dbReference type="GO" id="GO:0045087">
    <property type="term" value="P:innate immune response"/>
    <property type="evidence" value="ECO:0007669"/>
    <property type="project" value="UniProtKB-ARBA"/>
</dbReference>
<dbReference type="GO" id="GO:0003677">
    <property type="term" value="F:DNA binding"/>
    <property type="evidence" value="ECO:0007669"/>
    <property type="project" value="UniProtKB-KW"/>
</dbReference>
<dbReference type="InterPro" id="IPR055333">
    <property type="entry name" value="HISTONE_H2B_site"/>
</dbReference>
<evidence type="ECO:0000313" key="15">
    <source>
        <dbReference type="EMBL" id="CAD6186945.1"/>
    </source>
</evidence>
<evidence type="ECO:0000256" key="4">
    <source>
        <dbReference type="ARBA" id="ARBA00006846"/>
    </source>
</evidence>
<comment type="subcellular location">
    <subcellularLocation>
        <location evidence="3">Chromosome</location>
    </subcellularLocation>
    <subcellularLocation>
        <location evidence="2 12">Nucleus</location>
    </subcellularLocation>
</comment>
<name>A0A8S1GU73_9PELO</name>
<keyword evidence="8" id="KW-0832">Ubl conjugation</keyword>
<dbReference type="SMART" id="SM00427">
    <property type="entry name" value="H2B"/>
    <property type="match status" value="1"/>
</dbReference>
<evidence type="ECO:0000256" key="12">
    <source>
        <dbReference type="RuleBase" id="RU000451"/>
    </source>
</evidence>
<evidence type="ECO:0000256" key="8">
    <source>
        <dbReference type="ARBA" id="ARBA00022843"/>
    </source>
</evidence>
<keyword evidence="7" id="KW-1017">Isopeptide bond</keyword>
<dbReference type="InterPro" id="IPR007125">
    <property type="entry name" value="H2A/H2B/H3"/>
</dbReference>
<dbReference type="OrthoDB" id="5807605at2759"/>
<dbReference type="Pfam" id="PF00125">
    <property type="entry name" value="Histone"/>
    <property type="match status" value="1"/>
</dbReference>
<dbReference type="GO" id="GO:0000786">
    <property type="term" value="C:nucleosome"/>
    <property type="evidence" value="ECO:0007669"/>
    <property type="project" value="UniProtKB-KW"/>
</dbReference>
<evidence type="ECO:0000256" key="5">
    <source>
        <dbReference type="ARBA" id="ARBA00011538"/>
    </source>
</evidence>
<dbReference type="PRINTS" id="PR00621">
    <property type="entry name" value="HISTONEH2B"/>
</dbReference>
<keyword evidence="10 12" id="KW-0539">Nucleus</keyword>
<evidence type="ECO:0000256" key="13">
    <source>
        <dbReference type="SAM" id="MobiDB-lite"/>
    </source>
</evidence>
<proteinExistence type="inferred from homology"/>
<evidence type="ECO:0000256" key="1">
    <source>
        <dbReference type="ARBA" id="ARBA00002001"/>
    </source>
</evidence>
<dbReference type="InterPro" id="IPR009072">
    <property type="entry name" value="Histone-fold"/>
</dbReference>
<comment type="subunit">
    <text evidence="5 12">The nucleosome is a histone octamer containing two molecules each of H2A, H2B, H3 and H4 assembled in one H3-H4 heterotetramer and two H2A-H2B heterodimers. The octamer wraps approximately 147 bp of DNA.</text>
</comment>
<keyword evidence="11 12" id="KW-0544">Nucleosome core</keyword>
<evidence type="ECO:0000256" key="2">
    <source>
        <dbReference type="ARBA" id="ARBA00004123"/>
    </source>
</evidence>
<evidence type="ECO:0000256" key="10">
    <source>
        <dbReference type="ARBA" id="ARBA00023242"/>
    </source>
</evidence>
<organism evidence="15 16">
    <name type="scientific">Caenorhabditis auriculariae</name>
    <dbReference type="NCBI Taxonomy" id="2777116"/>
    <lineage>
        <taxon>Eukaryota</taxon>
        <taxon>Metazoa</taxon>
        <taxon>Ecdysozoa</taxon>
        <taxon>Nematoda</taxon>
        <taxon>Chromadorea</taxon>
        <taxon>Rhabditida</taxon>
        <taxon>Rhabditina</taxon>
        <taxon>Rhabditomorpha</taxon>
        <taxon>Rhabditoidea</taxon>
        <taxon>Rhabditidae</taxon>
        <taxon>Peloderinae</taxon>
        <taxon>Caenorhabditis</taxon>
    </lineage>
</organism>
<keyword evidence="6 12" id="KW-0158">Chromosome</keyword>
<evidence type="ECO:0000256" key="3">
    <source>
        <dbReference type="ARBA" id="ARBA00004286"/>
    </source>
</evidence>
<evidence type="ECO:0000256" key="11">
    <source>
        <dbReference type="ARBA" id="ARBA00023269"/>
    </source>
</evidence>
<dbReference type="Proteomes" id="UP000835052">
    <property type="component" value="Unassembled WGS sequence"/>
</dbReference>
<sequence>MPSKSSSSSPRGRPPKKAATGTALKTASAGTKKKRPTKHRLPYSTYIYRVLKQVHPESRISTKAMDIMNSFVNDIFERLANEASRLAKYSKRLTLSSREIQTAVRLVLPGELAKHAVSEGTKAVTKFSASK</sequence>
<evidence type="ECO:0000256" key="7">
    <source>
        <dbReference type="ARBA" id="ARBA00022499"/>
    </source>
</evidence>
<dbReference type="GO" id="GO:0030527">
    <property type="term" value="F:structural constituent of chromatin"/>
    <property type="evidence" value="ECO:0007669"/>
    <property type="project" value="InterPro"/>
</dbReference>
<dbReference type="GO" id="GO:0046982">
    <property type="term" value="F:protein heterodimerization activity"/>
    <property type="evidence" value="ECO:0007669"/>
    <property type="project" value="InterPro"/>
</dbReference>
<dbReference type="PANTHER" id="PTHR23428">
    <property type="entry name" value="HISTONE H2B"/>
    <property type="match status" value="1"/>
</dbReference>
<comment type="similarity">
    <text evidence="4 12">Belongs to the histone H2B family.</text>
</comment>
<evidence type="ECO:0000259" key="14">
    <source>
        <dbReference type="Pfam" id="PF00125"/>
    </source>
</evidence>
<accession>A0A8S1GU73</accession>
<evidence type="ECO:0000256" key="9">
    <source>
        <dbReference type="ARBA" id="ARBA00023125"/>
    </source>
</evidence>
<dbReference type="CDD" id="cd22910">
    <property type="entry name" value="HFD_H2B"/>
    <property type="match status" value="1"/>
</dbReference>
<keyword evidence="16" id="KW-1185">Reference proteome</keyword>
<dbReference type="EMBL" id="CAJGYM010000005">
    <property type="protein sequence ID" value="CAD6186945.1"/>
    <property type="molecule type" value="Genomic_DNA"/>
</dbReference>